<sequence length="158" mass="18362">MIAIKLIKSNESMMSTFSFSFGAKYIEKFLTFKTDICEKIKCCIKISAVLLGLLLPQTYRISLDGLSIFVKRDKLFLIFIKYNNKNICFKPSQNKFQSVRLFVEKTHTIAKFCMSEGGAHLLFQYLFSNGSDLTKKLLHRVGHLHRYYYPVETGPNYF</sequence>
<name>A0A3M7T7M5_BRAPC</name>
<comment type="caution">
    <text evidence="1">The sequence shown here is derived from an EMBL/GenBank/DDBJ whole genome shotgun (WGS) entry which is preliminary data.</text>
</comment>
<accession>A0A3M7T7M5</accession>
<reference evidence="1 2" key="1">
    <citation type="journal article" date="2018" name="Sci. Rep.">
        <title>Genomic signatures of local adaptation to the degree of environmental predictability in rotifers.</title>
        <authorList>
            <person name="Franch-Gras L."/>
            <person name="Hahn C."/>
            <person name="Garcia-Roger E.M."/>
            <person name="Carmona M.J."/>
            <person name="Serra M."/>
            <person name="Gomez A."/>
        </authorList>
    </citation>
    <scope>NUCLEOTIDE SEQUENCE [LARGE SCALE GENOMIC DNA]</scope>
    <source>
        <strain evidence="1">HYR1</strain>
    </source>
</reference>
<dbReference type="Proteomes" id="UP000276133">
    <property type="component" value="Unassembled WGS sequence"/>
</dbReference>
<protein>
    <submittedName>
        <fullName evidence="1">Uncharacterized protein</fullName>
    </submittedName>
</protein>
<gene>
    <name evidence="1" type="ORF">BpHYR1_043879</name>
</gene>
<keyword evidence="2" id="KW-1185">Reference proteome</keyword>
<dbReference type="EMBL" id="REGN01000163">
    <property type="protein sequence ID" value="RNA44036.1"/>
    <property type="molecule type" value="Genomic_DNA"/>
</dbReference>
<proteinExistence type="predicted"/>
<dbReference type="AlphaFoldDB" id="A0A3M7T7M5"/>
<evidence type="ECO:0000313" key="1">
    <source>
        <dbReference type="EMBL" id="RNA44036.1"/>
    </source>
</evidence>
<organism evidence="1 2">
    <name type="scientific">Brachionus plicatilis</name>
    <name type="common">Marine rotifer</name>
    <name type="synonym">Brachionus muelleri</name>
    <dbReference type="NCBI Taxonomy" id="10195"/>
    <lineage>
        <taxon>Eukaryota</taxon>
        <taxon>Metazoa</taxon>
        <taxon>Spiralia</taxon>
        <taxon>Gnathifera</taxon>
        <taxon>Rotifera</taxon>
        <taxon>Eurotatoria</taxon>
        <taxon>Monogononta</taxon>
        <taxon>Pseudotrocha</taxon>
        <taxon>Ploima</taxon>
        <taxon>Brachionidae</taxon>
        <taxon>Brachionus</taxon>
    </lineage>
</organism>
<evidence type="ECO:0000313" key="2">
    <source>
        <dbReference type="Proteomes" id="UP000276133"/>
    </source>
</evidence>